<evidence type="ECO:0000313" key="3">
    <source>
        <dbReference type="Proteomes" id="UP000651482"/>
    </source>
</evidence>
<keyword evidence="3" id="KW-1185">Reference proteome</keyword>
<feature type="transmembrane region" description="Helical" evidence="1">
    <location>
        <begin position="12"/>
        <end position="36"/>
    </location>
</feature>
<reference evidence="2" key="1">
    <citation type="submission" date="2020-08" db="EMBL/GenBank/DDBJ databases">
        <title>Genome public.</title>
        <authorList>
            <person name="Liu C."/>
            <person name="Sun Q."/>
        </authorList>
    </citation>
    <scope>NUCLEOTIDE SEQUENCE</scope>
    <source>
        <strain evidence="2">NSJ-40</strain>
    </source>
</reference>
<keyword evidence="1" id="KW-0812">Transmembrane</keyword>
<dbReference type="AlphaFoldDB" id="A0A926D6V1"/>
<name>A0A926D6V1_9FIRM</name>
<gene>
    <name evidence="2" type="ORF">IAG03_01985</name>
</gene>
<comment type="caution">
    <text evidence="2">The sequence shown here is derived from an EMBL/GenBank/DDBJ whole genome shotgun (WGS) entry which is preliminary data.</text>
</comment>
<protein>
    <submittedName>
        <fullName evidence="2">Uncharacterized protein</fullName>
    </submittedName>
</protein>
<feature type="transmembrane region" description="Helical" evidence="1">
    <location>
        <begin position="56"/>
        <end position="75"/>
    </location>
</feature>
<sequence length="99" mass="10968">MKTEEQRKFIRCCILGAIGGILMAAGDWLLGCVPLQETNTGMFNRAYYLSGAYDLWETVLVIGLGAIGCFLYSFMGKALNTDSQECHHEEASSAFRQYA</sequence>
<organism evidence="2 3">
    <name type="scientific">Yeguia hominis</name>
    <dbReference type="NCBI Taxonomy" id="2763662"/>
    <lineage>
        <taxon>Bacteria</taxon>
        <taxon>Bacillati</taxon>
        <taxon>Bacillota</taxon>
        <taxon>Clostridia</taxon>
        <taxon>Eubacteriales</taxon>
        <taxon>Yeguiaceae</taxon>
        <taxon>Yeguia</taxon>
    </lineage>
</organism>
<dbReference type="RefSeq" id="WP_249318025.1">
    <property type="nucleotide sequence ID" value="NZ_JACRSN010000002.1"/>
</dbReference>
<proteinExistence type="predicted"/>
<evidence type="ECO:0000313" key="2">
    <source>
        <dbReference type="EMBL" id="MBC8532793.1"/>
    </source>
</evidence>
<accession>A0A926D6V1</accession>
<dbReference type="EMBL" id="JACRSN010000002">
    <property type="protein sequence ID" value="MBC8532793.1"/>
    <property type="molecule type" value="Genomic_DNA"/>
</dbReference>
<dbReference type="Proteomes" id="UP000651482">
    <property type="component" value="Unassembled WGS sequence"/>
</dbReference>
<keyword evidence="1" id="KW-0472">Membrane</keyword>
<evidence type="ECO:0000256" key="1">
    <source>
        <dbReference type="SAM" id="Phobius"/>
    </source>
</evidence>
<keyword evidence="1" id="KW-1133">Transmembrane helix</keyword>